<dbReference type="EMBL" id="SJOI01000001">
    <property type="protein sequence ID" value="TCL02393.1"/>
    <property type="molecule type" value="Genomic_DNA"/>
</dbReference>
<dbReference type="PIRSF" id="PIRSF006173">
    <property type="entry name" value="UCP006173"/>
    <property type="match status" value="1"/>
</dbReference>
<accession>A0A4R1N5L1</accession>
<dbReference type="InterPro" id="IPR005358">
    <property type="entry name" value="Puta_zinc/iron-chelating_dom"/>
</dbReference>
<evidence type="ECO:0000313" key="2">
    <source>
        <dbReference type="Proteomes" id="UP000294555"/>
    </source>
</evidence>
<sequence length="149" mass="16856">MATIPFWQEKSLDEMTDKEWESLCDGCGRCCLYKYIDSETKTLQSTNVACKLLNIKTCQCSHYDKRLERMKGGCIKLTRENITTLDWLPPTCAYRLLAQGKPLPSWHPLITGSKAAMHAERISVRHIAVPASSLNKKVKFVVPKAQPAE</sequence>
<dbReference type="Proteomes" id="UP000294555">
    <property type="component" value="Unassembled WGS sequence"/>
</dbReference>
<dbReference type="OrthoDB" id="9786855at2"/>
<dbReference type="Pfam" id="PF03692">
    <property type="entry name" value="CxxCxxCC"/>
    <property type="match status" value="1"/>
</dbReference>
<name>A0A4R1N5L1_9GAMM</name>
<dbReference type="RefSeq" id="WP_132921346.1">
    <property type="nucleotide sequence ID" value="NZ_SJOI01000001.1"/>
</dbReference>
<dbReference type="PANTHER" id="PTHR37421:SF1">
    <property type="entry name" value="UPF0260 PROTEIN YCGN"/>
    <property type="match status" value="1"/>
</dbReference>
<protein>
    <submittedName>
        <fullName evidence="1">Uncharacterized protein</fullName>
    </submittedName>
</protein>
<organism evidence="1 2">
    <name type="scientific">Sodalis ligni</name>
    <dbReference type="NCBI Taxonomy" id="2697027"/>
    <lineage>
        <taxon>Bacteria</taxon>
        <taxon>Pseudomonadati</taxon>
        <taxon>Pseudomonadota</taxon>
        <taxon>Gammaproteobacteria</taxon>
        <taxon>Enterobacterales</taxon>
        <taxon>Bruguierivoracaceae</taxon>
        <taxon>Sodalis</taxon>
    </lineage>
</organism>
<dbReference type="NCBIfam" id="NF003501">
    <property type="entry name" value="PRK05170.1-5"/>
    <property type="match status" value="1"/>
</dbReference>
<comment type="caution">
    <text evidence="1">The sequence shown here is derived from an EMBL/GenBank/DDBJ whole genome shotgun (WGS) entry which is preliminary data.</text>
</comment>
<keyword evidence="2" id="KW-1185">Reference proteome</keyword>
<dbReference type="InterPro" id="IPR008228">
    <property type="entry name" value="UCP006173"/>
</dbReference>
<proteinExistence type="predicted"/>
<dbReference type="NCBIfam" id="NF003507">
    <property type="entry name" value="PRK05170.2-5"/>
    <property type="match status" value="1"/>
</dbReference>
<dbReference type="AlphaFoldDB" id="A0A4R1N5L1"/>
<reference evidence="1 2" key="1">
    <citation type="submission" date="2019-02" db="EMBL/GenBank/DDBJ databases">
        <title>Investigation of anaerobic lignin degradation for improved lignocellulosic biofuels.</title>
        <authorList>
            <person name="Deangelis K."/>
        </authorList>
    </citation>
    <scope>NUCLEOTIDE SEQUENCE [LARGE SCALE GENOMIC DNA]</scope>
    <source>
        <strain evidence="1 2">159R</strain>
    </source>
</reference>
<dbReference type="PANTHER" id="PTHR37421">
    <property type="entry name" value="UPF0260 PROTEIN YCGN"/>
    <property type="match status" value="1"/>
</dbReference>
<evidence type="ECO:0000313" key="1">
    <source>
        <dbReference type="EMBL" id="TCL02393.1"/>
    </source>
</evidence>
<gene>
    <name evidence="1" type="ORF">EZJ58_0407</name>
</gene>